<feature type="domain" description="Histone deacetylase" evidence="1">
    <location>
        <begin position="102"/>
        <end position="252"/>
    </location>
</feature>
<dbReference type="Gene3D" id="3.40.800.20">
    <property type="entry name" value="Histone deacetylase domain"/>
    <property type="match status" value="2"/>
</dbReference>
<dbReference type="PRINTS" id="PR01270">
    <property type="entry name" value="HDASUPER"/>
</dbReference>
<accession>A0A9W4SKD1</accession>
<dbReference type="Proteomes" id="UP001153678">
    <property type="component" value="Unassembled WGS sequence"/>
</dbReference>
<dbReference type="GO" id="GO:0004407">
    <property type="term" value="F:histone deacetylase activity"/>
    <property type="evidence" value="ECO:0007669"/>
    <property type="project" value="TreeGrafter"/>
</dbReference>
<evidence type="ECO:0000259" key="1">
    <source>
        <dbReference type="Pfam" id="PF00850"/>
    </source>
</evidence>
<keyword evidence="3" id="KW-1185">Reference proteome</keyword>
<sequence length="328" mass="36462">MKSFWSSYRTLPPKTRVYLGLGGITLALAGHFVSDWLENKIPVDSQQTIDSASSSQIIDTSQKTSLQKPINSRISKVMTTSKVPIVYHPGYNIVFWNFEKIHPFDTQKFKRIHRILLTSGLFNVNSFYEPSPPTSVDIANLHSTQYLESLNSNIQIQKILEVPFLAVLPQVLVKKKVLDPMLLQTGGSVLAAELALEYGWGINLGGGFHHAHYDGGGGFCVYADITLMVEKILSKYPDQVSRLMIVDLDAHQVERGDPLGAMDLSAEAILKRDELVFQMALDHGVPIVMVLSGGYQKKNAEIIAESILNLINKFGLLEGRRKSVMNAH</sequence>
<dbReference type="InterPro" id="IPR037138">
    <property type="entry name" value="His_deacetylse_dom_sf"/>
</dbReference>
<dbReference type="AlphaFoldDB" id="A0A9W4SKD1"/>
<dbReference type="GO" id="GO:0000118">
    <property type="term" value="C:histone deacetylase complex"/>
    <property type="evidence" value="ECO:0007669"/>
    <property type="project" value="TreeGrafter"/>
</dbReference>
<dbReference type="InterPro" id="IPR023696">
    <property type="entry name" value="Ureohydrolase_dom_sf"/>
</dbReference>
<dbReference type="OrthoDB" id="424012at2759"/>
<organism evidence="2 3">
    <name type="scientific">Funneliformis geosporum</name>
    <dbReference type="NCBI Taxonomy" id="1117311"/>
    <lineage>
        <taxon>Eukaryota</taxon>
        <taxon>Fungi</taxon>
        <taxon>Fungi incertae sedis</taxon>
        <taxon>Mucoromycota</taxon>
        <taxon>Glomeromycotina</taxon>
        <taxon>Glomeromycetes</taxon>
        <taxon>Glomerales</taxon>
        <taxon>Glomeraceae</taxon>
        <taxon>Funneliformis</taxon>
    </lineage>
</organism>
<dbReference type="InterPro" id="IPR000286">
    <property type="entry name" value="HDACs"/>
</dbReference>
<dbReference type="Pfam" id="PF00850">
    <property type="entry name" value="Hist_deacetyl"/>
    <property type="match status" value="1"/>
</dbReference>
<dbReference type="PANTHER" id="PTHR10625">
    <property type="entry name" value="HISTONE DEACETYLASE HDAC1-RELATED"/>
    <property type="match status" value="1"/>
</dbReference>
<comment type="caution">
    <text evidence="2">The sequence shown here is derived from an EMBL/GenBank/DDBJ whole genome shotgun (WGS) entry which is preliminary data.</text>
</comment>
<evidence type="ECO:0000313" key="2">
    <source>
        <dbReference type="EMBL" id="CAI2171481.1"/>
    </source>
</evidence>
<dbReference type="SUPFAM" id="SSF52768">
    <property type="entry name" value="Arginase/deacetylase"/>
    <property type="match status" value="2"/>
</dbReference>
<gene>
    <name evidence="2" type="ORF">FWILDA_LOCUS5102</name>
</gene>
<dbReference type="InterPro" id="IPR023801">
    <property type="entry name" value="His_deacetylse_dom"/>
</dbReference>
<dbReference type="GO" id="GO:0040029">
    <property type="term" value="P:epigenetic regulation of gene expression"/>
    <property type="evidence" value="ECO:0007669"/>
    <property type="project" value="TreeGrafter"/>
</dbReference>
<evidence type="ECO:0000313" key="3">
    <source>
        <dbReference type="Proteomes" id="UP001153678"/>
    </source>
</evidence>
<dbReference type="PANTHER" id="PTHR10625:SF23">
    <property type="entry name" value="HISTONE DEACETYLASE 11"/>
    <property type="match status" value="1"/>
</dbReference>
<proteinExistence type="predicted"/>
<name>A0A9W4SKD1_9GLOM</name>
<dbReference type="EMBL" id="CAMKVN010000825">
    <property type="protein sequence ID" value="CAI2171481.1"/>
    <property type="molecule type" value="Genomic_DNA"/>
</dbReference>
<reference evidence="2" key="1">
    <citation type="submission" date="2022-08" db="EMBL/GenBank/DDBJ databases">
        <authorList>
            <person name="Kallberg Y."/>
            <person name="Tangrot J."/>
            <person name="Rosling A."/>
        </authorList>
    </citation>
    <scope>NUCLEOTIDE SEQUENCE</scope>
    <source>
        <strain evidence="2">Wild A</strain>
    </source>
</reference>
<protein>
    <submittedName>
        <fullName evidence="2">5415_t:CDS:1</fullName>
    </submittedName>
</protein>